<organism evidence="3 4">
    <name type="scientific">Emiliania huxleyi (strain CCMP1516)</name>
    <dbReference type="NCBI Taxonomy" id="280463"/>
    <lineage>
        <taxon>Eukaryota</taxon>
        <taxon>Haptista</taxon>
        <taxon>Haptophyta</taxon>
        <taxon>Prymnesiophyceae</taxon>
        <taxon>Isochrysidales</taxon>
        <taxon>Noelaerhabdaceae</taxon>
        <taxon>Emiliania</taxon>
    </lineage>
</organism>
<dbReference type="GO" id="GO:0006418">
    <property type="term" value="P:tRNA aminoacylation for protein translation"/>
    <property type="evidence" value="ECO:0007669"/>
    <property type="project" value="InterPro"/>
</dbReference>
<protein>
    <recommendedName>
        <fullName evidence="2">PCIF1 WW domain-containing protein</fullName>
    </recommendedName>
</protein>
<dbReference type="KEGG" id="ehx:EMIHUDRAFT_221253"/>
<dbReference type="PANTHER" id="PTHR21727:SF0">
    <property type="entry name" value="MRNA (2'-O-METHYLADENOSINE-N(6)-)-METHYLTRANSFERASE"/>
    <property type="match status" value="1"/>
</dbReference>
<dbReference type="Gene3D" id="1.20.120.1910">
    <property type="entry name" value="Cysteine-tRNA ligase, C-terminal anti-codon recognition domain"/>
    <property type="match status" value="1"/>
</dbReference>
<keyword evidence="4" id="KW-1185">Reference proteome</keyword>
<dbReference type="GO" id="GO:0016422">
    <property type="term" value="F:mRNA (2'-O-methyladenosine-N6-)-methyltransferase activity"/>
    <property type="evidence" value="ECO:0007669"/>
    <property type="project" value="InterPro"/>
</dbReference>
<dbReference type="Pfam" id="PF12237">
    <property type="entry name" value="PCIF1_WW"/>
    <property type="match status" value="1"/>
</dbReference>
<dbReference type="HOGENOM" id="CLU_895547_0_0_1"/>
<dbReference type="InterPro" id="IPR009080">
    <property type="entry name" value="tRNAsynth_Ia_anticodon-bd"/>
</dbReference>
<reference evidence="3" key="2">
    <citation type="submission" date="2024-10" db="UniProtKB">
        <authorList>
            <consortium name="EnsemblProtists"/>
        </authorList>
    </citation>
    <scope>IDENTIFICATION</scope>
</reference>
<dbReference type="SUPFAM" id="SSF47323">
    <property type="entry name" value="Anticodon-binding domain of a subclass of class I aminoacyl-tRNA synthetases"/>
    <property type="match status" value="1"/>
</dbReference>
<dbReference type="InterPro" id="IPR022035">
    <property type="entry name" value="PCIF1_WW"/>
</dbReference>
<accession>A0A0D3HZJ3</accession>
<dbReference type="EnsemblProtists" id="EOD04428">
    <property type="protein sequence ID" value="EOD04428"/>
    <property type="gene ID" value="EMIHUDRAFT_221253"/>
</dbReference>
<dbReference type="RefSeq" id="XP_005756857.1">
    <property type="nucleotide sequence ID" value="XM_005756800.1"/>
</dbReference>
<evidence type="ECO:0000313" key="3">
    <source>
        <dbReference type="EnsemblProtists" id="EOD04428"/>
    </source>
</evidence>
<dbReference type="eggNOG" id="ENOG502QVT7">
    <property type="taxonomic scope" value="Eukaryota"/>
</dbReference>
<feature type="region of interest" description="Disordered" evidence="1">
    <location>
        <begin position="282"/>
        <end position="311"/>
    </location>
</feature>
<dbReference type="GO" id="GO:0005524">
    <property type="term" value="F:ATP binding"/>
    <property type="evidence" value="ECO:0007669"/>
    <property type="project" value="InterPro"/>
</dbReference>
<dbReference type="GO" id="GO:0004812">
    <property type="term" value="F:aminoacyl-tRNA ligase activity"/>
    <property type="evidence" value="ECO:0007669"/>
    <property type="project" value="InterPro"/>
</dbReference>
<evidence type="ECO:0000256" key="1">
    <source>
        <dbReference type="SAM" id="MobiDB-lite"/>
    </source>
</evidence>
<sequence length="311" mass="32907">MPAEGAPEAEAEAAAAAVEAPAWWSTEGSPGGAEIEAEVAGARLSAQASEATPDPRAAFHQRLFALLLRYKTLRGHGFHAAIAPAVWRVLTSRLGVGFEAFASPLNCYLPTFGSGFSDVDGAFGSSGSFFRLKPAQLASGSCACNPPFVHAILDAAAARVEELLAAAAAADAPLSFAFVMPGWKETRAHASLSASPFLRRARADPLRASPYDTVVFVLQTERGSRKWPADGRFEAELRAAFAASLAPRLDAWVAAKRSKDFATADKIRDELKAAGVIADKARPVPRKAIEKRAASKGADDEKRPPKRGRAE</sequence>
<dbReference type="PANTHER" id="PTHR21727">
    <property type="entry name" value="PHOSPHORYLATED CTD INTERACTING FACTOR 1"/>
    <property type="match status" value="1"/>
</dbReference>
<proteinExistence type="predicted"/>
<evidence type="ECO:0000259" key="2">
    <source>
        <dbReference type="Pfam" id="PF12237"/>
    </source>
</evidence>
<dbReference type="GO" id="GO:0099122">
    <property type="term" value="F:RNA polymerase II C-terminal domain binding"/>
    <property type="evidence" value="ECO:0007669"/>
    <property type="project" value="InterPro"/>
</dbReference>
<dbReference type="PaxDb" id="2903-EOD04428"/>
<dbReference type="GeneID" id="17250494"/>
<dbReference type="AlphaFoldDB" id="A0A0D3HZJ3"/>
<reference evidence="4" key="1">
    <citation type="journal article" date="2013" name="Nature">
        <title>Pan genome of the phytoplankton Emiliania underpins its global distribution.</title>
        <authorList>
            <person name="Read B.A."/>
            <person name="Kegel J."/>
            <person name="Klute M.J."/>
            <person name="Kuo A."/>
            <person name="Lefebvre S.C."/>
            <person name="Maumus F."/>
            <person name="Mayer C."/>
            <person name="Miller J."/>
            <person name="Monier A."/>
            <person name="Salamov A."/>
            <person name="Young J."/>
            <person name="Aguilar M."/>
            <person name="Claverie J.M."/>
            <person name="Frickenhaus S."/>
            <person name="Gonzalez K."/>
            <person name="Herman E.K."/>
            <person name="Lin Y.C."/>
            <person name="Napier J."/>
            <person name="Ogata H."/>
            <person name="Sarno A.F."/>
            <person name="Shmutz J."/>
            <person name="Schroeder D."/>
            <person name="de Vargas C."/>
            <person name="Verret F."/>
            <person name="von Dassow P."/>
            <person name="Valentin K."/>
            <person name="Van de Peer Y."/>
            <person name="Wheeler G."/>
            <person name="Dacks J.B."/>
            <person name="Delwiche C.F."/>
            <person name="Dyhrman S.T."/>
            <person name="Glockner G."/>
            <person name="John U."/>
            <person name="Richards T."/>
            <person name="Worden A.Z."/>
            <person name="Zhang X."/>
            <person name="Grigoriev I.V."/>
            <person name="Allen A.E."/>
            <person name="Bidle K."/>
            <person name="Borodovsky M."/>
            <person name="Bowler C."/>
            <person name="Brownlee C."/>
            <person name="Cock J.M."/>
            <person name="Elias M."/>
            <person name="Gladyshev V.N."/>
            <person name="Groth M."/>
            <person name="Guda C."/>
            <person name="Hadaegh A."/>
            <person name="Iglesias-Rodriguez M.D."/>
            <person name="Jenkins J."/>
            <person name="Jones B.M."/>
            <person name="Lawson T."/>
            <person name="Leese F."/>
            <person name="Lindquist E."/>
            <person name="Lobanov A."/>
            <person name="Lomsadze A."/>
            <person name="Malik S.B."/>
            <person name="Marsh M.E."/>
            <person name="Mackinder L."/>
            <person name="Mock T."/>
            <person name="Mueller-Roeber B."/>
            <person name="Pagarete A."/>
            <person name="Parker M."/>
            <person name="Probert I."/>
            <person name="Quesneville H."/>
            <person name="Raines C."/>
            <person name="Rensing S.A."/>
            <person name="Riano-Pachon D.M."/>
            <person name="Richier S."/>
            <person name="Rokitta S."/>
            <person name="Shiraiwa Y."/>
            <person name="Soanes D.M."/>
            <person name="van der Giezen M."/>
            <person name="Wahlund T.M."/>
            <person name="Williams B."/>
            <person name="Wilson W."/>
            <person name="Wolfe G."/>
            <person name="Wurch L.L."/>
        </authorList>
    </citation>
    <scope>NUCLEOTIDE SEQUENCE</scope>
</reference>
<dbReference type="Proteomes" id="UP000013827">
    <property type="component" value="Unassembled WGS sequence"/>
</dbReference>
<evidence type="ECO:0000313" key="4">
    <source>
        <dbReference type="Proteomes" id="UP000013827"/>
    </source>
</evidence>
<name>A0A0D3HZJ3_EMIH1</name>
<feature type="domain" description="PCIF1 WW" evidence="2">
    <location>
        <begin position="49"/>
        <end position="201"/>
    </location>
</feature>
<dbReference type="InterPro" id="IPR039881">
    <property type="entry name" value="PCIF1-like"/>
</dbReference>